<evidence type="ECO:0000313" key="6">
    <source>
        <dbReference type="Proteomes" id="UP000773462"/>
    </source>
</evidence>
<dbReference type="InterPro" id="IPR023296">
    <property type="entry name" value="Glyco_hydro_beta-prop_sf"/>
</dbReference>
<keyword evidence="3" id="KW-0378">Hydrolase</keyword>
<dbReference type="Proteomes" id="UP000773462">
    <property type="component" value="Unassembled WGS sequence"/>
</dbReference>
<evidence type="ECO:0000256" key="2">
    <source>
        <dbReference type="ARBA" id="ARBA00022729"/>
    </source>
</evidence>
<proteinExistence type="inferred from homology"/>
<dbReference type="SUPFAM" id="SSF75005">
    <property type="entry name" value="Arabinanase/levansucrase/invertase"/>
    <property type="match status" value="1"/>
</dbReference>
<dbReference type="PANTHER" id="PTHR43817:SF1">
    <property type="entry name" value="HYDROLASE, FAMILY 43, PUTATIVE (AFU_ORTHOLOGUE AFUA_3G01660)-RELATED"/>
    <property type="match status" value="1"/>
</dbReference>
<evidence type="ECO:0000256" key="4">
    <source>
        <dbReference type="ARBA" id="ARBA00023295"/>
    </source>
</evidence>
<accession>A0ABS4NYL0</accession>
<keyword evidence="2" id="KW-0732">Signal</keyword>
<dbReference type="Pfam" id="PF04616">
    <property type="entry name" value="Glyco_hydro_43"/>
    <property type="match status" value="1"/>
</dbReference>
<dbReference type="PANTHER" id="PTHR43817">
    <property type="entry name" value="GLYCOSYL HYDROLASE"/>
    <property type="match status" value="1"/>
</dbReference>
<evidence type="ECO:0000313" key="5">
    <source>
        <dbReference type="EMBL" id="MBP2115153.1"/>
    </source>
</evidence>
<keyword evidence="6" id="KW-1185">Reference proteome</keyword>
<organism evidence="5 6">
    <name type="scientific">Paenibacillus silagei</name>
    <dbReference type="NCBI Taxonomy" id="1670801"/>
    <lineage>
        <taxon>Bacteria</taxon>
        <taxon>Bacillati</taxon>
        <taxon>Bacillota</taxon>
        <taxon>Bacilli</taxon>
        <taxon>Bacillales</taxon>
        <taxon>Paenibacillaceae</taxon>
        <taxon>Paenibacillus</taxon>
    </lineage>
</organism>
<dbReference type="RefSeq" id="WP_209878077.1">
    <property type="nucleotide sequence ID" value="NZ_JAGGLV010000023.1"/>
</dbReference>
<protein>
    <submittedName>
        <fullName evidence="5">GH43 family beta-xylosidase</fullName>
    </submittedName>
</protein>
<evidence type="ECO:0000256" key="1">
    <source>
        <dbReference type="ARBA" id="ARBA00009865"/>
    </source>
</evidence>
<sequence length="605" mass="65998">MNEVAELMKLTVYTRIPNQDYTGSLANSVHMACADDPNEFQPLNRNYGLLFAVATVDENNVIHEKGLKNPYLFRTQDGAFGMIAVRIDASGEDDGESRGQILLWTSPDLVTFDAQRLVRLDNERYVKEAVCALDSTGGYEIRWQDNDGSYYVNRLADLRKPEGISPPEPAEAYTVERPAQPLPGTCPGNVLTVDGPAGRKVQAAWTPVHNTGIRVEEQVSVHSAGELTKVRATALYSDGSTADKRVAWDTAGIDFTLPGTHTIHGKVVTFDLPFPLASGYADPVILPWNGRYYFLATNDNVNNIGIYVRVADTLQDLFAPGFQEAVILDLNEELNFIQTFWAPEFHVIGGELYILFAVGGKVWGPQCHLMKLNPGGDIMKAGDWSTPVRVKRMDGTPLAADGITLDMTYFKADGTSCVVWSYRKGIGTPLDTGSMLYIATVDEANPAVLTSEPVLLSRPLLGWENVQGTINNEGPYPLLTEDTVYIAYSGGAATGYTYAVGWLSIPRGGDVLDAGAWSKAGTPALSYYSLDGVYGPGHNSFFQDTDGTTLVLYHGEEQLVKHGTRCSAIHRVHYNSNGVPLLDVAGERDVHPDYADCTIQVTVLA</sequence>
<dbReference type="EMBL" id="JAGGLV010000023">
    <property type="protein sequence ID" value="MBP2115153.1"/>
    <property type="molecule type" value="Genomic_DNA"/>
</dbReference>
<dbReference type="InterPro" id="IPR006710">
    <property type="entry name" value="Glyco_hydro_43"/>
</dbReference>
<reference evidence="5 6" key="1">
    <citation type="submission" date="2021-03" db="EMBL/GenBank/DDBJ databases">
        <title>Genomic Encyclopedia of Type Strains, Phase IV (KMG-IV): sequencing the most valuable type-strain genomes for metagenomic binning, comparative biology and taxonomic classification.</title>
        <authorList>
            <person name="Goeker M."/>
        </authorList>
    </citation>
    <scope>NUCLEOTIDE SEQUENCE [LARGE SCALE GENOMIC DNA]</scope>
    <source>
        <strain evidence="5 6">DSM 101953</strain>
    </source>
</reference>
<keyword evidence="4" id="KW-0326">Glycosidase</keyword>
<evidence type="ECO:0000256" key="3">
    <source>
        <dbReference type="ARBA" id="ARBA00022801"/>
    </source>
</evidence>
<gene>
    <name evidence="5" type="ORF">J2Z70_005338</name>
</gene>
<comment type="caution">
    <text evidence="5">The sequence shown here is derived from an EMBL/GenBank/DDBJ whole genome shotgun (WGS) entry which is preliminary data.</text>
</comment>
<dbReference type="CDD" id="cd18818">
    <property type="entry name" value="GH43_GbtXyl43B-like"/>
    <property type="match status" value="1"/>
</dbReference>
<name>A0ABS4NYL0_9BACL</name>
<dbReference type="Gene3D" id="2.115.10.20">
    <property type="entry name" value="Glycosyl hydrolase domain, family 43"/>
    <property type="match status" value="1"/>
</dbReference>
<comment type="similarity">
    <text evidence="1">Belongs to the glycosyl hydrolase 43 family.</text>
</comment>